<gene>
    <name evidence="10" type="ORF">SAMN05444424_2863</name>
</gene>
<evidence type="ECO:0000256" key="3">
    <source>
        <dbReference type="ARBA" id="ARBA00022448"/>
    </source>
</evidence>
<keyword evidence="6 10" id="KW-0067">ATP-binding</keyword>
<feature type="domain" description="ABC transporter" evidence="9">
    <location>
        <begin position="33"/>
        <end position="267"/>
    </location>
</feature>
<dbReference type="GO" id="GO:0015424">
    <property type="term" value="F:ABC-type amino acid transporter activity"/>
    <property type="evidence" value="ECO:0007669"/>
    <property type="project" value="InterPro"/>
</dbReference>
<accession>A0AAQ1RX64</accession>
<evidence type="ECO:0000313" key="10">
    <source>
        <dbReference type="EMBL" id="SHG62997.1"/>
    </source>
</evidence>
<keyword evidence="3" id="KW-0813">Transport</keyword>
<dbReference type="GO" id="GO:0016887">
    <property type="term" value="F:ATP hydrolysis activity"/>
    <property type="evidence" value="ECO:0007669"/>
    <property type="project" value="InterPro"/>
</dbReference>
<evidence type="ECO:0000259" key="9">
    <source>
        <dbReference type="PROSITE" id="PS50893"/>
    </source>
</evidence>
<proteinExistence type="inferred from homology"/>
<evidence type="ECO:0000313" key="11">
    <source>
        <dbReference type="Proteomes" id="UP000184089"/>
    </source>
</evidence>
<dbReference type="AlphaFoldDB" id="A0AAQ1RX64"/>
<dbReference type="EMBL" id="FQVY01000006">
    <property type="protein sequence ID" value="SHG62997.1"/>
    <property type="molecule type" value="Genomic_DNA"/>
</dbReference>
<name>A0AAQ1RX64_9FIRM</name>
<dbReference type="InterPro" id="IPR027417">
    <property type="entry name" value="P-loop_NTPase"/>
</dbReference>
<dbReference type="Gene3D" id="3.40.50.300">
    <property type="entry name" value="P-loop containing nucleotide triphosphate hydrolases"/>
    <property type="match status" value="1"/>
</dbReference>
<comment type="similarity">
    <text evidence="2">Belongs to the ABC transporter superfamily.</text>
</comment>
<keyword evidence="4" id="KW-1003">Cell membrane</keyword>
<dbReference type="GO" id="GO:0005524">
    <property type="term" value="F:ATP binding"/>
    <property type="evidence" value="ECO:0007669"/>
    <property type="project" value="UniProtKB-KW"/>
</dbReference>
<dbReference type="PANTHER" id="PTHR43166:SF9">
    <property type="entry name" value="GLUTAMATE_ASPARTATE IMPORT ATP-BINDING PROTEIN GLTL"/>
    <property type="match status" value="1"/>
</dbReference>
<keyword evidence="8" id="KW-0472">Membrane</keyword>
<protein>
    <submittedName>
        <fullName evidence="10">Amino acid ABC transporter ATP-binding protein, PAAT family</fullName>
    </submittedName>
</protein>
<evidence type="ECO:0000256" key="7">
    <source>
        <dbReference type="ARBA" id="ARBA00022970"/>
    </source>
</evidence>
<keyword evidence="5" id="KW-0547">Nucleotide-binding</keyword>
<dbReference type="GO" id="GO:0005886">
    <property type="term" value="C:plasma membrane"/>
    <property type="evidence" value="ECO:0007669"/>
    <property type="project" value="UniProtKB-SubCell"/>
</dbReference>
<dbReference type="Pfam" id="PF00005">
    <property type="entry name" value="ABC_tran"/>
    <property type="match status" value="1"/>
</dbReference>
<sequence>MSGQTVQERRSVAPGGDEMSPALRELWQREPILKVRHLQKNFGTHMVLRDIDFTVHQGEVVCVIGASGSGKSTLLRCINRLESPSGGEIYYHGELAGGDGFDWNRYRAKVGMVFQSFNLFANQTVLENCMAGPRYVLKKGKQESRELALRYLYKVGMVPYIDAKPAQLSGGQLQRVAIARALAMKPDVLLFDEPTSALDPEMVGEVLGVMKQLAHEGMTMVVVTHEMEFAREVSDRTVFMLDGFIAEDDTPEVIFGNPRNPKTREFLSRFMHRL</sequence>
<dbReference type="SUPFAM" id="SSF52540">
    <property type="entry name" value="P-loop containing nucleoside triphosphate hydrolases"/>
    <property type="match status" value="1"/>
</dbReference>
<evidence type="ECO:0000256" key="1">
    <source>
        <dbReference type="ARBA" id="ARBA00004202"/>
    </source>
</evidence>
<dbReference type="InterPro" id="IPR017871">
    <property type="entry name" value="ABC_transporter-like_CS"/>
</dbReference>
<evidence type="ECO:0000256" key="5">
    <source>
        <dbReference type="ARBA" id="ARBA00022741"/>
    </source>
</evidence>
<dbReference type="PROSITE" id="PS00211">
    <property type="entry name" value="ABC_TRANSPORTER_1"/>
    <property type="match status" value="1"/>
</dbReference>
<dbReference type="PIRSF" id="PIRSF039085">
    <property type="entry name" value="ABC_ATPase_HisP"/>
    <property type="match status" value="1"/>
</dbReference>
<evidence type="ECO:0000256" key="2">
    <source>
        <dbReference type="ARBA" id="ARBA00005417"/>
    </source>
</evidence>
<evidence type="ECO:0000256" key="8">
    <source>
        <dbReference type="ARBA" id="ARBA00023136"/>
    </source>
</evidence>
<evidence type="ECO:0000256" key="4">
    <source>
        <dbReference type="ARBA" id="ARBA00022475"/>
    </source>
</evidence>
<evidence type="ECO:0000256" key="6">
    <source>
        <dbReference type="ARBA" id="ARBA00022840"/>
    </source>
</evidence>
<reference evidence="11" key="1">
    <citation type="submission" date="2016-11" db="EMBL/GenBank/DDBJ databases">
        <authorList>
            <person name="Jaros S."/>
            <person name="Januszkiewicz K."/>
            <person name="Wedrychowicz H."/>
        </authorList>
    </citation>
    <scope>NUCLEOTIDE SEQUENCE [LARGE SCALE GENOMIC DNA]</scope>
    <source>
        <strain evidence="11">DSM 4029</strain>
    </source>
</reference>
<dbReference type="PANTHER" id="PTHR43166">
    <property type="entry name" value="AMINO ACID IMPORT ATP-BINDING PROTEIN"/>
    <property type="match status" value="1"/>
</dbReference>
<organism evidence="10 11">
    <name type="scientific">Bittarella massiliensis</name>
    <name type="common">ex Durand et al. 2017</name>
    <dbReference type="NCBI Taxonomy" id="1720313"/>
    <lineage>
        <taxon>Bacteria</taxon>
        <taxon>Bacillati</taxon>
        <taxon>Bacillota</taxon>
        <taxon>Clostridia</taxon>
        <taxon>Eubacteriales</taxon>
        <taxon>Oscillospiraceae</taxon>
        <taxon>Bittarella (ex Durand et al. 2017)</taxon>
    </lineage>
</organism>
<dbReference type="InterPro" id="IPR003439">
    <property type="entry name" value="ABC_transporter-like_ATP-bd"/>
</dbReference>
<dbReference type="InterPro" id="IPR050086">
    <property type="entry name" value="MetN_ABC_transporter-like"/>
</dbReference>
<dbReference type="Proteomes" id="UP000184089">
    <property type="component" value="Unassembled WGS sequence"/>
</dbReference>
<dbReference type="SMART" id="SM00382">
    <property type="entry name" value="AAA"/>
    <property type="match status" value="1"/>
</dbReference>
<dbReference type="InterPro" id="IPR003593">
    <property type="entry name" value="AAA+_ATPase"/>
</dbReference>
<dbReference type="CDD" id="cd03262">
    <property type="entry name" value="ABC_HisP_GlnQ"/>
    <property type="match status" value="1"/>
</dbReference>
<comment type="subcellular location">
    <subcellularLocation>
        <location evidence="1">Cell membrane</location>
        <topology evidence="1">Peripheral membrane protein</topology>
    </subcellularLocation>
</comment>
<comment type="caution">
    <text evidence="10">The sequence shown here is derived from an EMBL/GenBank/DDBJ whole genome shotgun (WGS) entry which is preliminary data.</text>
</comment>
<dbReference type="InterPro" id="IPR030679">
    <property type="entry name" value="ABC_ATPase_HisP-typ"/>
</dbReference>
<keyword evidence="7" id="KW-0029">Amino-acid transport</keyword>
<dbReference type="PROSITE" id="PS50893">
    <property type="entry name" value="ABC_TRANSPORTER_2"/>
    <property type="match status" value="1"/>
</dbReference>